<keyword evidence="2" id="KW-1185">Reference proteome</keyword>
<dbReference type="KEGG" id="ppso:QPJ95_18340"/>
<gene>
    <name evidence="1" type="ORF">QPJ95_18340</name>
</gene>
<evidence type="ECO:0000313" key="1">
    <source>
        <dbReference type="EMBL" id="WIY24489.1"/>
    </source>
</evidence>
<protein>
    <submittedName>
        <fullName evidence="1">Uncharacterized protein</fullName>
    </submittedName>
</protein>
<name>A0A9Y2KXW7_9RHOB</name>
<sequence>MQDAINPSFEDRVLAQVELLGAGLPLEAFDVCFSASGLMFANDVLFASSAEEGRKKQEPFISAATSIHGLITDLRIHVASETCVFRNKSSFGTGVGATHQIDGLCWQKWIDGRISEERYYDGRLMCKMIADGILSAPEELKPSG</sequence>
<dbReference type="EMBL" id="CP127247">
    <property type="protein sequence ID" value="WIY24489.1"/>
    <property type="molecule type" value="Genomic_DNA"/>
</dbReference>
<dbReference type="RefSeq" id="WP_270921205.1">
    <property type="nucleotide sequence ID" value="NZ_CP127247.1"/>
</dbReference>
<dbReference type="AlphaFoldDB" id="A0A9Y2KXW7"/>
<dbReference type="Proteomes" id="UP001238334">
    <property type="component" value="Chromosome"/>
</dbReference>
<organism evidence="1 2">
    <name type="scientific">Parasedimentitalea psychrophila</name>
    <dbReference type="NCBI Taxonomy" id="2997337"/>
    <lineage>
        <taxon>Bacteria</taxon>
        <taxon>Pseudomonadati</taxon>
        <taxon>Pseudomonadota</taxon>
        <taxon>Alphaproteobacteria</taxon>
        <taxon>Rhodobacterales</taxon>
        <taxon>Paracoccaceae</taxon>
        <taxon>Parasedimentitalea</taxon>
    </lineage>
</organism>
<accession>A0A9Y2KXW7</accession>
<proteinExistence type="predicted"/>
<evidence type="ECO:0000313" key="2">
    <source>
        <dbReference type="Proteomes" id="UP001238334"/>
    </source>
</evidence>
<reference evidence="1 2" key="1">
    <citation type="submission" date="2023-06" db="EMBL/GenBank/DDBJ databases">
        <title>Parasedimentitalea psychrophila sp. nov., a psychrophilic bacterium isolated from deep-sea sediment.</title>
        <authorList>
            <person name="Li A."/>
        </authorList>
    </citation>
    <scope>NUCLEOTIDE SEQUENCE [LARGE SCALE GENOMIC DNA]</scope>
    <source>
        <strain evidence="1 2">QS115</strain>
    </source>
</reference>